<organism evidence="1 2">
    <name type="scientific">Trichonephila clavata</name>
    <name type="common">Joro spider</name>
    <name type="synonym">Nephila clavata</name>
    <dbReference type="NCBI Taxonomy" id="2740835"/>
    <lineage>
        <taxon>Eukaryota</taxon>
        <taxon>Metazoa</taxon>
        <taxon>Ecdysozoa</taxon>
        <taxon>Arthropoda</taxon>
        <taxon>Chelicerata</taxon>
        <taxon>Arachnida</taxon>
        <taxon>Araneae</taxon>
        <taxon>Araneomorphae</taxon>
        <taxon>Entelegynae</taxon>
        <taxon>Araneoidea</taxon>
        <taxon>Nephilidae</taxon>
        <taxon>Trichonephila</taxon>
    </lineage>
</organism>
<protein>
    <submittedName>
        <fullName evidence="1">Uncharacterized protein</fullName>
    </submittedName>
</protein>
<evidence type="ECO:0000313" key="2">
    <source>
        <dbReference type="Proteomes" id="UP000887116"/>
    </source>
</evidence>
<dbReference type="AlphaFoldDB" id="A0A8X6LEY5"/>
<comment type="caution">
    <text evidence="1">The sequence shown here is derived from an EMBL/GenBank/DDBJ whole genome shotgun (WGS) entry which is preliminary data.</text>
</comment>
<reference evidence="1" key="1">
    <citation type="submission" date="2020-07" db="EMBL/GenBank/DDBJ databases">
        <title>Multicomponent nature underlies the extraordinary mechanical properties of spider dragline silk.</title>
        <authorList>
            <person name="Kono N."/>
            <person name="Nakamura H."/>
            <person name="Mori M."/>
            <person name="Yoshida Y."/>
            <person name="Ohtoshi R."/>
            <person name="Malay A.D."/>
            <person name="Moran D.A.P."/>
            <person name="Tomita M."/>
            <person name="Numata K."/>
            <person name="Arakawa K."/>
        </authorList>
    </citation>
    <scope>NUCLEOTIDE SEQUENCE</scope>
</reference>
<evidence type="ECO:0000313" key="1">
    <source>
        <dbReference type="EMBL" id="GFR08321.1"/>
    </source>
</evidence>
<proteinExistence type="predicted"/>
<feature type="non-terminal residue" evidence="1">
    <location>
        <position position="33"/>
    </location>
</feature>
<gene>
    <name evidence="1" type="ORF">TNCT_191481</name>
</gene>
<sequence length="33" mass="4044">ILNVKGANKYTKDIFVAYCRFVFYFLNKFLFYP</sequence>
<name>A0A8X6LEY5_TRICU</name>
<dbReference type="EMBL" id="BMAO01006405">
    <property type="protein sequence ID" value="GFR08321.1"/>
    <property type="molecule type" value="Genomic_DNA"/>
</dbReference>
<accession>A0A8X6LEY5</accession>
<dbReference type="Proteomes" id="UP000887116">
    <property type="component" value="Unassembled WGS sequence"/>
</dbReference>
<keyword evidence="2" id="KW-1185">Reference proteome</keyword>